<evidence type="ECO:0000256" key="1">
    <source>
        <dbReference type="SAM" id="MobiDB-lite"/>
    </source>
</evidence>
<name>A0AA39TMY7_9PEZI</name>
<dbReference type="EMBL" id="JAULSR010000008">
    <property type="protein sequence ID" value="KAK0613159.1"/>
    <property type="molecule type" value="Genomic_DNA"/>
</dbReference>
<sequence>MTIDNLKQQVEETLGTTKKSFRLGELRILCVLFSPVARSHRRSSYLGPPPPLRRPPSRAAGPRPQRRPTQNPGQVHAGVHQDVSRHQRCVKCPGPGRPRTSSVFSTYAHAVLGRP</sequence>
<evidence type="ECO:0000313" key="2">
    <source>
        <dbReference type="EMBL" id="KAK0613159.1"/>
    </source>
</evidence>
<dbReference type="Proteomes" id="UP001174934">
    <property type="component" value="Unassembled WGS sequence"/>
</dbReference>
<accession>A0AA39TMY7</accession>
<proteinExistence type="predicted"/>
<dbReference type="AlphaFoldDB" id="A0AA39TMY7"/>
<reference evidence="2" key="1">
    <citation type="submission" date="2023-06" db="EMBL/GenBank/DDBJ databases">
        <title>Genome-scale phylogeny and comparative genomics of the fungal order Sordariales.</title>
        <authorList>
            <consortium name="Lawrence Berkeley National Laboratory"/>
            <person name="Hensen N."/>
            <person name="Bonometti L."/>
            <person name="Westerberg I."/>
            <person name="Brannstrom I.O."/>
            <person name="Guillou S."/>
            <person name="Cros-Aarteil S."/>
            <person name="Calhoun S."/>
            <person name="Haridas S."/>
            <person name="Kuo A."/>
            <person name="Mondo S."/>
            <person name="Pangilinan J."/>
            <person name="Riley R."/>
            <person name="LaButti K."/>
            <person name="Andreopoulos B."/>
            <person name="Lipzen A."/>
            <person name="Chen C."/>
            <person name="Yanf M."/>
            <person name="Daum C."/>
            <person name="Ng V."/>
            <person name="Clum A."/>
            <person name="Steindorff A."/>
            <person name="Ohm R."/>
            <person name="Martin F."/>
            <person name="Silar P."/>
            <person name="Natvig D."/>
            <person name="Lalanne C."/>
            <person name="Gautier V."/>
            <person name="Ament-velasquez S.L."/>
            <person name="Kruys A."/>
            <person name="Hutchinson M.I."/>
            <person name="Powell A.J."/>
            <person name="Barry K."/>
            <person name="Miller A.N."/>
            <person name="Grigoriev I.V."/>
            <person name="Debuchy R."/>
            <person name="Gladieux P."/>
            <person name="Thoren M.H."/>
            <person name="Johannesson H."/>
        </authorList>
    </citation>
    <scope>NUCLEOTIDE SEQUENCE</scope>
    <source>
        <strain evidence="2">SMH3391-2</strain>
    </source>
</reference>
<organism evidence="2 3">
    <name type="scientific">Bombardia bombarda</name>
    <dbReference type="NCBI Taxonomy" id="252184"/>
    <lineage>
        <taxon>Eukaryota</taxon>
        <taxon>Fungi</taxon>
        <taxon>Dikarya</taxon>
        <taxon>Ascomycota</taxon>
        <taxon>Pezizomycotina</taxon>
        <taxon>Sordariomycetes</taxon>
        <taxon>Sordariomycetidae</taxon>
        <taxon>Sordariales</taxon>
        <taxon>Lasiosphaeriaceae</taxon>
        <taxon>Bombardia</taxon>
    </lineage>
</organism>
<gene>
    <name evidence="2" type="ORF">B0T17DRAFT_400699</name>
</gene>
<protein>
    <submittedName>
        <fullName evidence="2">Uncharacterized protein</fullName>
    </submittedName>
</protein>
<comment type="caution">
    <text evidence="2">The sequence shown here is derived from an EMBL/GenBank/DDBJ whole genome shotgun (WGS) entry which is preliminary data.</text>
</comment>
<keyword evidence="3" id="KW-1185">Reference proteome</keyword>
<feature type="region of interest" description="Disordered" evidence="1">
    <location>
        <begin position="38"/>
        <end position="102"/>
    </location>
</feature>
<evidence type="ECO:0000313" key="3">
    <source>
        <dbReference type="Proteomes" id="UP001174934"/>
    </source>
</evidence>